<comment type="caution">
    <text evidence="1">The sequence shown here is derived from an EMBL/GenBank/DDBJ whole genome shotgun (WGS) entry which is preliminary data.</text>
</comment>
<keyword evidence="2" id="KW-1185">Reference proteome</keyword>
<dbReference type="EMBL" id="JARK01001557">
    <property type="protein sequence ID" value="EYB90370.1"/>
    <property type="molecule type" value="Genomic_DNA"/>
</dbReference>
<evidence type="ECO:0000313" key="1">
    <source>
        <dbReference type="EMBL" id="EYB90370.1"/>
    </source>
</evidence>
<reference evidence="2" key="1">
    <citation type="journal article" date="2015" name="Nat. Genet.">
        <title>The genome and transcriptome of the zoonotic hookworm Ancylostoma ceylanicum identify infection-specific gene families.</title>
        <authorList>
            <person name="Schwarz E.M."/>
            <person name="Hu Y."/>
            <person name="Antoshechkin I."/>
            <person name="Miller M.M."/>
            <person name="Sternberg P.W."/>
            <person name="Aroian R.V."/>
        </authorList>
    </citation>
    <scope>NUCLEOTIDE SEQUENCE</scope>
    <source>
        <strain evidence="2">HY135</strain>
    </source>
</reference>
<dbReference type="Proteomes" id="UP000024635">
    <property type="component" value="Unassembled WGS sequence"/>
</dbReference>
<dbReference type="AlphaFoldDB" id="A0A016SI97"/>
<accession>A0A016SI97</accession>
<organism evidence="1 2">
    <name type="scientific">Ancylostoma ceylanicum</name>
    <dbReference type="NCBI Taxonomy" id="53326"/>
    <lineage>
        <taxon>Eukaryota</taxon>
        <taxon>Metazoa</taxon>
        <taxon>Ecdysozoa</taxon>
        <taxon>Nematoda</taxon>
        <taxon>Chromadorea</taxon>
        <taxon>Rhabditida</taxon>
        <taxon>Rhabditina</taxon>
        <taxon>Rhabditomorpha</taxon>
        <taxon>Strongyloidea</taxon>
        <taxon>Ancylostomatidae</taxon>
        <taxon>Ancylostomatinae</taxon>
        <taxon>Ancylostoma</taxon>
    </lineage>
</organism>
<gene>
    <name evidence="1" type="primary">Acey_s0221.g2579</name>
    <name evidence="1" type="ORF">Y032_0221g2579</name>
</gene>
<protein>
    <submittedName>
        <fullName evidence="1">Uncharacterized protein</fullName>
    </submittedName>
</protein>
<evidence type="ECO:0000313" key="2">
    <source>
        <dbReference type="Proteomes" id="UP000024635"/>
    </source>
</evidence>
<name>A0A016SI97_9BILA</name>
<proteinExistence type="predicted"/>
<sequence>MKKKTSNLIVRDCARSPSCIAKHVQSIRSGSAFAVTATLPAMRHAARSVKQLSTINQFYRLFPSMGVLFWFS</sequence>